<proteinExistence type="predicted"/>
<accession>A0AAV3V5D0</accession>
<sequence length="42" mass="4974">MKFNEKRAVKDYDPLKVKSEKPLFVLYGYDMPERAVKARQAL</sequence>
<reference evidence="1 2" key="1">
    <citation type="journal article" date="2017" name="Antonie Van Leeuwenhoek">
        <title>Rhizobium rhizosphaerae sp. nov., a novel species isolated from rice rhizosphere.</title>
        <authorList>
            <person name="Zhao J.J."/>
            <person name="Zhang J."/>
            <person name="Zhang R.J."/>
            <person name="Zhang C.W."/>
            <person name="Yin H.Q."/>
            <person name="Zhang X.X."/>
        </authorList>
    </citation>
    <scope>NUCLEOTIDE SEQUENCE [LARGE SCALE GENOMIC DNA]</scope>
    <source>
        <strain evidence="1 2">S18K6</strain>
    </source>
</reference>
<protein>
    <recommendedName>
        <fullName evidence="3">DNA polymerase III subunit delta</fullName>
    </recommendedName>
</protein>
<gene>
    <name evidence="1" type="ORF">GCHA_3725</name>
</gene>
<evidence type="ECO:0008006" key="3">
    <source>
        <dbReference type="Google" id="ProtNLM"/>
    </source>
</evidence>
<evidence type="ECO:0000313" key="1">
    <source>
        <dbReference type="EMBL" id="GAC11655.1"/>
    </source>
</evidence>
<name>A0AAV3V5D0_9ALTE</name>
<comment type="caution">
    <text evidence="1">The sequence shown here is derived from an EMBL/GenBank/DDBJ whole genome shotgun (WGS) entry which is preliminary data.</text>
</comment>
<dbReference type="AlphaFoldDB" id="A0AAV3V5D0"/>
<dbReference type="Proteomes" id="UP000006320">
    <property type="component" value="Unassembled WGS sequence"/>
</dbReference>
<evidence type="ECO:0000313" key="2">
    <source>
        <dbReference type="Proteomes" id="UP000006320"/>
    </source>
</evidence>
<dbReference type="EMBL" id="BAEM01000045">
    <property type="protein sequence ID" value="GAC11655.1"/>
    <property type="molecule type" value="Genomic_DNA"/>
</dbReference>
<organism evidence="1 2">
    <name type="scientific">Paraglaciecola chathamensis S18K6</name>
    <dbReference type="NCBI Taxonomy" id="1127672"/>
    <lineage>
        <taxon>Bacteria</taxon>
        <taxon>Pseudomonadati</taxon>
        <taxon>Pseudomonadota</taxon>
        <taxon>Gammaproteobacteria</taxon>
        <taxon>Alteromonadales</taxon>
        <taxon>Alteromonadaceae</taxon>
        <taxon>Paraglaciecola</taxon>
    </lineage>
</organism>